<dbReference type="GeneID" id="89934579"/>
<keyword evidence="3" id="KW-1185">Reference proteome</keyword>
<dbReference type="EMBL" id="MU853340">
    <property type="protein sequence ID" value="KAK4113309.1"/>
    <property type="molecule type" value="Genomic_DNA"/>
</dbReference>
<gene>
    <name evidence="2" type="ORF">N656DRAFT_653197</name>
</gene>
<feature type="region of interest" description="Disordered" evidence="1">
    <location>
        <begin position="1"/>
        <end position="35"/>
    </location>
</feature>
<dbReference type="RefSeq" id="XP_064670879.1">
    <property type="nucleotide sequence ID" value="XM_064810454.1"/>
</dbReference>
<proteinExistence type="predicted"/>
<reference evidence="2" key="2">
    <citation type="submission" date="2023-05" db="EMBL/GenBank/DDBJ databases">
        <authorList>
            <consortium name="Lawrence Berkeley National Laboratory"/>
            <person name="Steindorff A."/>
            <person name="Hensen N."/>
            <person name="Bonometti L."/>
            <person name="Westerberg I."/>
            <person name="Brannstrom I.O."/>
            <person name="Guillou S."/>
            <person name="Cros-Aarteil S."/>
            <person name="Calhoun S."/>
            <person name="Haridas S."/>
            <person name="Kuo A."/>
            <person name="Mondo S."/>
            <person name="Pangilinan J."/>
            <person name="Riley R."/>
            <person name="Labutti K."/>
            <person name="Andreopoulos B."/>
            <person name="Lipzen A."/>
            <person name="Chen C."/>
            <person name="Yanf M."/>
            <person name="Daum C."/>
            <person name="Ng V."/>
            <person name="Clum A."/>
            <person name="Ohm R."/>
            <person name="Martin F."/>
            <person name="Silar P."/>
            <person name="Natvig D."/>
            <person name="Lalanne C."/>
            <person name="Gautier V."/>
            <person name="Ament-Velasquez S.L."/>
            <person name="Kruys A."/>
            <person name="Hutchinson M.I."/>
            <person name="Powell A.J."/>
            <person name="Barry K."/>
            <person name="Miller A.N."/>
            <person name="Grigoriev I.V."/>
            <person name="Debuchy R."/>
            <person name="Gladieux P."/>
            <person name="Thoren M.H."/>
            <person name="Johannesson H."/>
        </authorList>
    </citation>
    <scope>NUCLEOTIDE SEQUENCE</scope>
    <source>
        <strain evidence="2">CBS 508.74</strain>
    </source>
</reference>
<sequence>MAGLTPNPISSSPIPATHKLVNSRPGKTPRPGTTGVTVYTGLDPNKVLILLIMMPYGTGTTNETKVAFYDKSNTTVNQDLVEHVSNNGVAGENAEWSWSEEGKTHSVYVASKIGQGNNVTATFTVRLKKLMGQEPELPGSTTPGGR</sequence>
<accession>A0AAN6TF35</accession>
<evidence type="ECO:0000313" key="3">
    <source>
        <dbReference type="Proteomes" id="UP001302812"/>
    </source>
</evidence>
<comment type="caution">
    <text evidence="2">The sequence shown here is derived from an EMBL/GenBank/DDBJ whole genome shotgun (WGS) entry which is preliminary data.</text>
</comment>
<protein>
    <submittedName>
        <fullName evidence="2">Uncharacterized protein</fullName>
    </submittedName>
</protein>
<reference evidence="2" key="1">
    <citation type="journal article" date="2023" name="Mol. Phylogenet. Evol.">
        <title>Genome-scale phylogeny and comparative genomics of the fungal order Sordariales.</title>
        <authorList>
            <person name="Hensen N."/>
            <person name="Bonometti L."/>
            <person name="Westerberg I."/>
            <person name="Brannstrom I.O."/>
            <person name="Guillou S."/>
            <person name="Cros-Aarteil S."/>
            <person name="Calhoun S."/>
            <person name="Haridas S."/>
            <person name="Kuo A."/>
            <person name="Mondo S."/>
            <person name="Pangilinan J."/>
            <person name="Riley R."/>
            <person name="LaButti K."/>
            <person name="Andreopoulos B."/>
            <person name="Lipzen A."/>
            <person name="Chen C."/>
            <person name="Yan M."/>
            <person name="Daum C."/>
            <person name="Ng V."/>
            <person name="Clum A."/>
            <person name="Steindorff A."/>
            <person name="Ohm R.A."/>
            <person name="Martin F."/>
            <person name="Silar P."/>
            <person name="Natvig D.O."/>
            <person name="Lalanne C."/>
            <person name="Gautier V."/>
            <person name="Ament-Velasquez S.L."/>
            <person name="Kruys A."/>
            <person name="Hutchinson M.I."/>
            <person name="Powell A.J."/>
            <person name="Barry K."/>
            <person name="Miller A.N."/>
            <person name="Grigoriev I.V."/>
            <person name="Debuchy R."/>
            <person name="Gladieux P."/>
            <person name="Hiltunen Thoren M."/>
            <person name="Johannesson H."/>
        </authorList>
    </citation>
    <scope>NUCLEOTIDE SEQUENCE</scope>
    <source>
        <strain evidence="2">CBS 508.74</strain>
    </source>
</reference>
<dbReference type="Proteomes" id="UP001302812">
    <property type="component" value="Unassembled WGS sequence"/>
</dbReference>
<evidence type="ECO:0000313" key="2">
    <source>
        <dbReference type="EMBL" id="KAK4113309.1"/>
    </source>
</evidence>
<name>A0AAN6TF35_9PEZI</name>
<organism evidence="2 3">
    <name type="scientific">Canariomyces notabilis</name>
    <dbReference type="NCBI Taxonomy" id="2074819"/>
    <lineage>
        <taxon>Eukaryota</taxon>
        <taxon>Fungi</taxon>
        <taxon>Dikarya</taxon>
        <taxon>Ascomycota</taxon>
        <taxon>Pezizomycotina</taxon>
        <taxon>Sordariomycetes</taxon>
        <taxon>Sordariomycetidae</taxon>
        <taxon>Sordariales</taxon>
        <taxon>Chaetomiaceae</taxon>
        <taxon>Canariomyces</taxon>
    </lineage>
</organism>
<evidence type="ECO:0000256" key="1">
    <source>
        <dbReference type="SAM" id="MobiDB-lite"/>
    </source>
</evidence>
<dbReference type="AlphaFoldDB" id="A0AAN6TF35"/>